<protein>
    <submittedName>
        <fullName evidence="1">Uncharacterized protein</fullName>
    </submittedName>
</protein>
<dbReference type="AlphaFoldDB" id="A0A4Z0AR08"/>
<proteinExistence type="predicted"/>
<dbReference type="Proteomes" id="UP000297734">
    <property type="component" value="Unassembled WGS sequence"/>
</dbReference>
<gene>
    <name evidence="1" type="ORF">DYL61_23930</name>
</gene>
<dbReference type="EMBL" id="QUZT01000056">
    <property type="protein sequence ID" value="TFY88589.1"/>
    <property type="molecule type" value="Genomic_DNA"/>
</dbReference>
<comment type="caution">
    <text evidence="1">The sequence shown here is derived from an EMBL/GenBank/DDBJ whole genome shotgun (WGS) entry which is preliminary data.</text>
</comment>
<reference evidence="1 2" key="1">
    <citation type="journal article" date="2019" name="Syst. Appl. Microbiol.">
        <title>New species of pathogenic Pseudomonas isolated from citrus in Tunisia: Proposal of Pseudomonas kairouanensis sp. nov. and Pseudomonas nabeulensis sp. nov.</title>
        <authorList>
            <person name="Oueslati M."/>
            <person name="Mulet M."/>
            <person name="Gomila M."/>
            <person name="Berge O."/>
            <person name="Hajlaoui M.R."/>
            <person name="Lalucat J."/>
            <person name="Sadfi-Zouaoui N."/>
            <person name="Garcia-Valdes E."/>
        </authorList>
    </citation>
    <scope>NUCLEOTIDE SEQUENCE [LARGE SCALE GENOMIC DNA]</scope>
    <source>
        <strain evidence="1 2">E10B</strain>
    </source>
</reference>
<accession>A0A4Z0AR08</accession>
<organism evidence="1 2">
    <name type="scientific">Pseudomonas nabeulensis</name>
    <dbReference type="NCBI Taxonomy" id="2293833"/>
    <lineage>
        <taxon>Bacteria</taxon>
        <taxon>Pseudomonadati</taxon>
        <taxon>Pseudomonadota</taxon>
        <taxon>Gammaproteobacteria</taxon>
        <taxon>Pseudomonadales</taxon>
        <taxon>Pseudomonadaceae</taxon>
        <taxon>Pseudomonas</taxon>
    </lineage>
</organism>
<evidence type="ECO:0000313" key="1">
    <source>
        <dbReference type="EMBL" id="TFY88589.1"/>
    </source>
</evidence>
<name>A0A4Z0AR08_9PSED</name>
<evidence type="ECO:0000313" key="2">
    <source>
        <dbReference type="Proteomes" id="UP000297734"/>
    </source>
</evidence>
<keyword evidence="2" id="KW-1185">Reference proteome</keyword>
<sequence>MGAADAPGGGAVSAGGGAVEIALVPRRSGATTTTIRVAPLPTQRASEIDQLLPHQWVSA</sequence>